<comment type="caution">
    <text evidence="2">The sequence shown here is derived from an EMBL/GenBank/DDBJ whole genome shotgun (WGS) entry which is preliminary data.</text>
</comment>
<dbReference type="EMBL" id="JBBPHU010000008">
    <property type="protein sequence ID" value="KAK7514795.1"/>
    <property type="molecule type" value="Genomic_DNA"/>
</dbReference>
<organism evidence="2 3">
    <name type="scientific">Phyllosticta citriasiana</name>
    <dbReference type="NCBI Taxonomy" id="595635"/>
    <lineage>
        <taxon>Eukaryota</taxon>
        <taxon>Fungi</taxon>
        <taxon>Dikarya</taxon>
        <taxon>Ascomycota</taxon>
        <taxon>Pezizomycotina</taxon>
        <taxon>Dothideomycetes</taxon>
        <taxon>Dothideomycetes incertae sedis</taxon>
        <taxon>Botryosphaeriales</taxon>
        <taxon>Phyllostictaceae</taxon>
        <taxon>Phyllosticta</taxon>
    </lineage>
</organism>
<keyword evidence="1" id="KW-1133">Transmembrane helix</keyword>
<keyword evidence="1" id="KW-0472">Membrane</keyword>
<gene>
    <name evidence="2" type="ORF">IWZ03DRAFT_361269</name>
</gene>
<protein>
    <submittedName>
        <fullName evidence="2">Uncharacterized protein</fullName>
    </submittedName>
</protein>
<dbReference type="Proteomes" id="UP001363622">
    <property type="component" value="Unassembled WGS sequence"/>
</dbReference>
<proteinExistence type="predicted"/>
<evidence type="ECO:0000256" key="1">
    <source>
        <dbReference type="SAM" id="Phobius"/>
    </source>
</evidence>
<evidence type="ECO:0000313" key="2">
    <source>
        <dbReference type="EMBL" id="KAK7514795.1"/>
    </source>
</evidence>
<reference evidence="2 3" key="1">
    <citation type="submission" date="2024-04" db="EMBL/GenBank/DDBJ databases">
        <title>Phyllosticta paracitricarpa is synonymous to the EU quarantine fungus P. citricarpa based on phylogenomic analyses.</title>
        <authorList>
            <consortium name="Lawrence Berkeley National Laboratory"/>
            <person name="Van Ingen-Buijs V.A."/>
            <person name="Van Westerhoven A.C."/>
            <person name="Haridas S."/>
            <person name="Skiadas P."/>
            <person name="Martin F."/>
            <person name="Groenewald J.Z."/>
            <person name="Crous P.W."/>
            <person name="Seidl M.F."/>
        </authorList>
    </citation>
    <scope>NUCLEOTIDE SEQUENCE [LARGE SCALE GENOMIC DNA]</scope>
    <source>
        <strain evidence="2 3">CBS 123371</strain>
    </source>
</reference>
<sequence length="114" mass="12580">MDSFNEKMPIVTIQVSSAPQSENNMAVYVPMTVSEKRLKVPLSVVIPQTLQPSRRIPVMDEEAQVEMLKEYRGSLQWVTAVLLLVGICVLAWFIRIALLAAAPPVKLHAGVIAP</sequence>
<keyword evidence="3" id="KW-1185">Reference proteome</keyword>
<evidence type="ECO:0000313" key="3">
    <source>
        <dbReference type="Proteomes" id="UP001363622"/>
    </source>
</evidence>
<keyword evidence="1" id="KW-0812">Transmembrane</keyword>
<feature type="transmembrane region" description="Helical" evidence="1">
    <location>
        <begin position="77"/>
        <end position="98"/>
    </location>
</feature>
<accession>A0ABR1KHU3</accession>
<name>A0ABR1KHU3_9PEZI</name>